<protein>
    <submittedName>
        <fullName evidence="1">Uncharacterized protein</fullName>
    </submittedName>
</protein>
<dbReference type="Gene3D" id="3.10.20.90">
    <property type="entry name" value="Phosphatidylinositol 3-kinase Catalytic Subunit, Chain A, domain 1"/>
    <property type="match status" value="1"/>
</dbReference>
<dbReference type="AlphaFoldDB" id="A0AAV2TVM5"/>
<evidence type="ECO:0000313" key="2">
    <source>
        <dbReference type="Proteomes" id="UP001497525"/>
    </source>
</evidence>
<dbReference type="EMBL" id="CAXLJL010000889">
    <property type="protein sequence ID" value="CAL5141494.1"/>
    <property type="molecule type" value="Genomic_DNA"/>
</dbReference>
<gene>
    <name evidence="1" type="ORF">CDAUBV1_LOCUS16732</name>
</gene>
<dbReference type="Proteomes" id="UP001497525">
    <property type="component" value="Unassembled WGS sequence"/>
</dbReference>
<comment type="caution">
    <text evidence="1">The sequence shown here is derived from an EMBL/GenBank/DDBJ whole genome shotgun (WGS) entry which is preliminary data.</text>
</comment>
<accession>A0AAV2TVM5</accession>
<proteinExistence type="predicted"/>
<evidence type="ECO:0000313" key="1">
    <source>
        <dbReference type="EMBL" id="CAL5141494.1"/>
    </source>
</evidence>
<reference evidence="1" key="1">
    <citation type="submission" date="2024-06" db="EMBL/GenBank/DDBJ databases">
        <authorList>
            <person name="Liu X."/>
            <person name="Lenzi L."/>
            <person name="Haldenby T S."/>
            <person name="Uol C."/>
        </authorList>
    </citation>
    <scope>NUCLEOTIDE SEQUENCE</scope>
</reference>
<organism evidence="1 2">
    <name type="scientific">Calicophoron daubneyi</name>
    <name type="common">Rumen fluke</name>
    <name type="synonym">Paramphistomum daubneyi</name>
    <dbReference type="NCBI Taxonomy" id="300641"/>
    <lineage>
        <taxon>Eukaryota</taxon>
        <taxon>Metazoa</taxon>
        <taxon>Spiralia</taxon>
        <taxon>Lophotrochozoa</taxon>
        <taxon>Platyhelminthes</taxon>
        <taxon>Trematoda</taxon>
        <taxon>Digenea</taxon>
        <taxon>Plagiorchiida</taxon>
        <taxon>Pronocephalata</taxon>
        <taxon>Paramphistomoidea</taxon>
        <taxon>Paramphistomidae</taxon>
        <taxon>Calicophoron</taxon>
    </lineage>
</organism>
<name>A0AAV2TVM5_CALDB</name>
<sequence>MTDKPADAPTAVTVCQTTCDTVDERLIRLIKNERFLCDLLQTYPYSNNGELHLPSVEQVQNVLDLHFGKAMQLTLLRGDDVKLPLVVPITARVVDLRRIVQRKVTSYLKEIHEYRSSGSPHPDTSTKEQLLLSNPQGYTEPSHETQLSLLFTSPEFISWRSVWKTKVLALIAPQGCEAGRMKFSILCKLDEINKRLLEDYNVRSGAVITFVNRLRRK</sequence>